<sequence length="122" mass="14654">MDYITYRRFKGKSISGEVNIPYGTILKEHEKFLYLDGKPICCVTSENGWEHFRPLTDEGKYRQEILEKLYRWYEKHGCGEDFVDELWPGQENGYWKNRLRTASTERLEKIYQEKFGVIPCMQ</sequence>
<reference evidence="1" key="1">
    <citation type="journal article" date="2021" name="Proc. Natl. Acad. Sci. U.S.A.">
        <title>A Catalog of Tens of Thousands of Viruses from Human Metagenomes Reveals Hidden Associations with Chronic Diseases.</title>
        <authorList>
            <person name="Tisza M.J."/>
            <person name="Buck C.B."/>
        </authorList>
    </citation>
    <scope>NUCLEOTIDE SEQUENCE</scope>
    <source>
        <strain evidence="1">CtEQg15</strain>
    </source>
</reference>
<protein>
    <submittedName>
        <fullName evidence="1">Uncharacterized protein</fullName>
    </submittedName>
</protein>
<dbReference type="EMBL" id="BK014822">
    <property type="protein sequence ID" value="DAD77289.1"/>
    <property type="molecule type" value="Genomic_DNA"/>
</dbReference>
<organism evidence="1">
    <name type="scientific">Siphoviridae sp. ctEQg15</name>
    <dbReference type="NCBI Taxonomy" id="2826205"/>
    <lineage>
        <taxon>Viruses</taxon>
        <taxon>Duplodnaviria</taxon>
        <taxon>Heunggongvirae</taxon>
        <taxon>Uroviricota</taxon>
        <taxon>Caudoviricetes</taxon>
    </lineage>
</organism>
<name>A0A8S5M4N5_9CAUD</name>
<proteinExistence type="predicted"/>
<accession>A0A8S5M4N5</accession>
<evidence type="ECO:0000313" key="1">
    <source>
        <dbReference type="EMBL" id="DAD77289.1"/>
    </source>
</evidence>